<protein>
    <submittedName>
        <fullName evidence="2">Uncharacterized protein</fullName>
    </submittedName>
</protein>
<accession>A0AAV2CCK7</accession>
<organism evidence="2 3">
    <name type="scientific">Linum trigynum</name>
    <dbReference type="NCBI Taxonomy" id="586398"/>
    <lineage>
        <taxon>Eukaryota</taxon>
        <taxon>Viridiplantae</taxon>
        <taxon>Streptophyta</taxon>
        <taxon>Embryophyta</taxon>
        <taxon>Tracheophyta</taxon>
        <taxon>Spermatophyta</taxon>
        <taxon>Magnoliopsida</taxon>
        <taxon>eudicotyledons</taxon>
        <taxon>Gunneridae</taxon>
        <taxon>Pentapetalae</taxon>
        <taxon>rosids</taxon>
        <taxon>fabids</taxon>
        <taxon>Malpighiales</taxon>
        <taxon>Linaceae</taxon>
        <taxon>Linum</taxon>
    </lineage>
</organism>
<feature type="compositionally biased region" description="Acidic residues" evidence="1">
    <location>
        <begin position="83"/>
        <end position="92"/>
    </location>
</feature>
<feature type="region of interest" description="Disordered" evidence="1">
    <location>
        <begin position="72"/>
        <end position="92"/>
    </location>
</feature>
<dbReference type="EMBL" id="OZ034813">
    <property type="protein sequence ID" value="CAL1354112.1"/>
    <property type="molecule type" value="Genomic_DNA"/>
</dbReference>
<reference evidence="2 3" key="1">
    <citation type="submission" date="2024-04" db="EMBL/GenBank/DDBJ databases">
        <authorList>
            <person name="Fracassetti M."/>
        </authorList>
    </citation>
    <scope>NUCLEOTIDE SEQUENCE [LARGE SCALE GENOMIC DNA]</scope>
</reference>
<dbReference type="Proteomes" id="UP001497516">
    <property type="component" value="Chromosome 1"/>
</dbReference>
<evidence type="ECO:0000313" key="2">
    <source>
        <dbReference type="EMBL" id="CAL1354112.1"/>
    </source>
</evidence>
<dbReference type="AlphaFoldDB" id="A0AAV2CCK7"/>
<gene>
    <name evidence="2" type="ORF">LTRI10_LOCUS1960</name>
</gene>
<evidence type="ECO:0000256" key="1">
    <source>
        <dbReference type="SAM" id="MobiDB-lite"/>
    </source>
</evidence>
<evidence type="ECO:0000313" key="3">
    <source>
        <dbReference type="Proteomes" id="UP001497516"/>
    </source>
</evidence>
<keyword evidence="3" id="KW-1185">Reference proteome</keyword>
<sequence>MSWLKPELFKNTSSSPKKKPLIKRLVSTVKKKLFLLRRRHPTPQLLAGGTGRHVPDPPLLCRRCSCHQFSSLSEESGEGNIGGDDDDEQVDESAEQFIGKMRAMWRLERKISDEFWAQLRDLDR</sequence>
<proteinExistence type="predicted"/>
<name>A0AAV2CCK7_9ROSI</name>